<dbReference type="EMBL" id="BLAY01000130">
    <property type="protein sequence ID" value="GET41662.1"/>
    <property type="molecule type" value="Genomic_DNA"/>
</dbReference>
<organism evidence="2 3">
    <name type="scientific">Microseira wollei NIES-4236</name>
    <dbReference type="NCBI Taxonomy" id="2530354"/>
    <lineage>
        <taxon>Bacteria</taxon>
        <taxon>Bacillati</taxon>
        <taxon>Cyanobacteriota</taxon>
        <taxon>Cyanophyceae</taxon>
        <taxon>Oscillatoriophycideae</taxon>
        <taxon>Aerosakkonematales</taxon>
        <taxon>Aerosakkonemataceae</taxon>
        <taxon>Microseira</taxon>
    </lineage>
</organism>
<gene>
    <name evidence="2" type="ORF">MiSe_64750</name>
</gene>
<feature type="compositionally biased region" description="Basic and acidic residues" evidence="1">
    <location>
        <begin position="112"/>
        <end position="126"/>
    </location>
</feature>
<sequence>MLNLLVLFNPSWLALAESAGGSFIKFSTQKTALSQTHLTGERIKKKLSERVHFDQAGFAMHRDLWSAYLSRFVNEEDVLLLHLAVEQWERSEPYLHEAWKDFQTNREQLGASERRQSHSPLERSRAESGNVNQIAIFRAKS</sequence>
<comment type="caution">
    <text evidence="2">The sequence shown here is derived from an EMBL/GenBank/DDBJ whole genome shotgun (WGS) entry which is preliminary data.</text>
</comment>
<keyword evidence="3" id="KW-1185">Reference proteome</keyword>
<dbReference type="Proteomes" id="UP001050975">
    <property type="component" value="Unassembled WGS sequence"/>
</dbReference>
<proteinExistence type="predicted"/>
<feature type="region of interest" description="Disordered" evidence="1">
    <location>
        <begin position="106"/>
        <end position="129"/>
    </location>
</feature>
<name>A0AAV3XMF6_9CYAN</name>
<evidence type="ECO:0000313" key="2">
    <source>
        <dbReference type="EMBL" id="GET41662.1"/>
    </source>
</evidence>
<evidence type="ECO:0000313" key="3">
    <source>
        <dbReference type="Proteomes" id="UP001050975"/>
    </source>
</evidence>
<accession>A0AAV3XMF6</accession>
<reference evidence="2" key="1">
    <citation type="submission" date="2019-10" db="EMBL/GenBank/DDBJ databases">
        <title>Draft genome sequece of Microseira wollei NIES-4236.</title>
        <authorList>
            <person name="Yamaguchi H."/>
            <person name="Suzuki S."/>
            <person name="Kawachi M."/>
        </authorList>
    </citation>
    <scope>NUCLEOTIDE SEQUENCE</scope>
    <source>
        <strain evidence="2">NIES-4236</strain>
    </source>
</reference>
<protein>
    <submittedName>
        <fullName evidence="2">Transposase, IS608 family protein</fullName>
    </submittedName>
</protein>
<evidence type="ECO:0000256" key="1">
    <source>
        <dbReference type="SAM" id="MobiDB-lite"/>
    </source>
</evidence>
<dbReference type="AlphaFoldDB" id="A0AAV3XMF6"/>